<protein>
    <submittedName>
        <fullName evidence="1">Uncharacterized protein</fullName>
    </submittedName>
</protein>
<accession>A0ACC2GXI3</accession>
<sequence length="128" mass="14214">MTLKPTTGTSFWGRLPNAVGGSISGWGLVERCGWSPQMLLLALTRVVSWRGLLWRPHTETGERRLYHTQANIGERLGVSFLLFYSTLPSFRAPSWNEPSFVPLSPREGVWHRLAALAQVQDTCGGCSS</sequence>
<gene>
    <name evidence="1" type="ORF">DPEC_G00104680</name>
</gene>
<dbReference type="EMBL" id="CM055735">
    <property type="protein sequence ID" value="KAJ8008424.1"/>
    <property type="molecule type" value="Genomic_DNA"/>
</dbReference>
<keyword evidence="2" id="KW-1185">Reference proteome</keyword>
<reference evidence="1" key="1">
    <citation type="submission" date="2021-05" db="EMBL/GenBank/DDBJ databases">
        <authorList>
            <person name="Pan Q."/>
            <person name="Jouanno E."/>
            <person name="Zahm M."/>
            <person name="Klopp C."/>
            <person name="Cabau C."/>
            <person name="Louis A."/>
            <person name="Berthelot C."/>
            <person name="Parey E."/>
            <person name="Roest Crollius H."/>
            <person name="Montfort J."/>
            <person name="Robinson-Rechavi M."/>
            <person name="Bouchez O."/>
            <person name="Lampietro C."/>
            <person name="Lopez Roques C."/>
            <person name="Donnadieu C."/>
            <person name="Postlethwait J."/>
            <person name="Bobe J."/>
            <person name="Dillon D."/>
            <person name="Chandos A."/>
            <person name="von Hippel F."/>
            <person name="Guiguen Y."/>
        </authorList>
    </citation>
    <scope>NUCLEOTIDE SEQUENCE</scope>
    <source>
        <strain evidence="1">YG-Jan2019</strain>
    </source>
</reference>
<organism evidence="1 2">
    <name type="scientific">Dallia pectoralis</name>
    <name type="common">Alaska blackfish</name>
    <dbReference type="NCBI Taxonomy" id="75939"/>
    <lineage>
        <taxon>Eukaryota</taxon>
        <taxon>Metazoa</taxon>
        <taxon>Chordata</taxon>
        <taxon>Craniata</taxon>
        <taxon>Vertebrata</taxon>
        <taxon>Euteleostomi</taxon>
        <taxon>Actinopterygii</taxon>
        <taxon>Neopterygii</taxon>
        <taxon>Teleostei</taxon>
        <taxon>Protacanthopterygii</taxon>
        <taxon>Esociformes</taxon>
        <taxon>Umbridae</taxon>
        <taxon>Dallia</taxon>
    </lineage>
</organism>
<evidence type="ECO:0000313" key="1">
    <source>
        <dbReference type="EMBL" id="KAJ8008424.1"/>
    </source>
</evidence>
<comment type="caution">
    <text evidence="1">The sequence shown here is derived from an EMBL/GenBank/DDBJ whole genome shotgun (WGS) entry which is preliminary data.</text>
</comment>
<name>A0ACC2GXI3_DALPE</name>
<dbReference type="Proteomes" id="UP001157502">
    <property type="component" value="Chromosome 8"/>
</dbReference>
<proteinExistence type="predicted"/>
<evidence type="ECO:0000313" key="2">
    <source>
        <dbReference type="Proteomes" id="UP001157502"/>
    </source>
</evidence>